<protein>
    <recommendedName>
        <fullName evidence="3">Translation elongation factor-like protein</fullName>
    </recommendedName>
</protein>
<comment type="caution">
    <text evidence="1">The sequence shown here is derived from an EMBL/GenBank/DDBJ whole genome shotgun (WGS) entry which is preliminary data.</text>
</comment>
<evidence type="ECO:0008006" key="3">
    <source>
        <dbReference type="Google" id="ProtNLM"/>
    </source>
</evidence>
<gene>
    <name evidence="1" type="ORF">UX31_C0004G0036</name>
</gene>
<dbReference type="Proteomes" id="UP000034107">
    <property type="component" value="Unassembled WGS sequence"/>
</dbReference>
<dbReference type="EMBL" id="LCLS01000004">
    <property type="protein sequence ID" value="KKU22307.1"/>
    <property type="molecule type" value="Genomic_DNA"/>
</dbReference>
<dbReference type="SUPFAM" id="SSF50447">
    <property type="entry name" value="Translation proteins"/>
    <property type="match status" value="1"/>
</dbReference>
<accession>A0A0G1NPQ6</accession>
<name>A0A0G1NPQ6_9BACT</name>
<sequence>MEKRKSIGEVTHYYGDLNVAVVKFNRTVKAGEKVQFKGATTDFEQALDSMQLDHKAIEEVKKGKEVGVKVKDKVRAGDEVYEV</sequence>
<organism evidence="1 2">
    <name type="scientific">Candidatus Nomurabacteria bacterium GW2011_GWA1_46_11</name>
    <dbReference type="NCBI Taxonomy" id="1618732"/>
    <lineage>
        <taxon>Bacteria</taxon>
        <taxon>Candidatus Nomuraibacteriota</taxon>
    </lineage>
</organism>
<reference evidence="1 2" key="1">
    <citation type="journal article" date="2015" name="Nature">
        <title>rRNA introns, odd ribosomes, and small enigmatic genomes across a large radiation of phyla.</title>
        <authorList>
            <person name="Brown C.T."/>
            <person name="Hug L.A."/>
            <person name="Thomas B.C."/>
            <person name="Sharon I."/>
            <person name="Castelle C.J."/>
            <person name="Singh A."/>
            <person name="Wilkins M.J."/>
            <person name="Williams K.H."/>
            <person name="Banfield J.F."/>
        </authorList>
    </citation>
    <scope>NUCLEOTIDE SEQUENCE [LARGE SCALE GENOMIC DNA]</scope>
</reference>
<evidence type="ECO:0000313" key="2">
    <source>
        <dbReference type="Proteomes" id="UP000034107"/>
    </source>
</evidence>
<evidence type="ECO:0000313" key="1">
    <source>
        <dbReference type="EMBL" id="KKU22307.1"/>
    </source>
</evidence>
<dbReference type="InterPro" id="IPR009000">
    <property type="entry name" value="Transl_B-barrel_sf"/>
</dbReference>
<dbReference type="AlphaFoldDB" id="A0A0G1NPQ6"/>
<proteinExistence type="predicted"/>